<sequence>MLEKLLLYVEDSAPAKALANWTLKLAKVLNARIFVVFVINQKKKTKNQLKNQNQEETAWAILYEIEDDAFEANVKVSLILEEGRPEDKLIEVLTSFELDGIIISRQSRIDFSSLLGQMPKDKVIIIK</sequence>
<dbReference type="Gene3D" id="3.40.50.620">
    <property type="entry name" value="HUPs"/>
    <property type="match status" value="1"/>
</dbReference>
<comment type="caution">
    <text evidence="2">The sequence shown here is derived from an EMBL/GenBank/DDBJ whole genome shotgun (WGS) entry which is preliminary data.</text>
</comment>
<reference evidence="2" key="1">
    <citation type="journal article" date="2020" name="mSystems">
        <title>Genome- and Community-Level Interaction Insights into Carbon Utilization and Element Cycling Functions of Hydrothermarchaeota in Hydrothermal Sediment.</title>
        <authorList>
            <person name="Zhou Z."/>
            <person name="Liu Y."/>
            <person name="Xu W."/>
            <person name="Pan J."/>
            <person name="Luo Z.H."/>
            <person name="Li M."/>
        </authorList>
    </citation>
    <scope>NUCLEOTIDE SEQUENCE [LARGE SCALE GENOMIC DNA]</scope>
    <source>
        <strain evidence="2">SpSt-876</strain>
    </source>
</reference>
<dbReference type="AlphaFoldDB" id="A0A7C6ECL4"/>
<accession>A0A7C6ECL4</accession>
<name>A0A7C6ECL4_UNCW3</name>
<protein>
    <submittedName>
        <fullName evidence="2">Universal stress protein</fullName>
    </submittedName>
</protein>
<evidence type="ECO:0000313" key="2">
    <source>
        <dbReference type="EMBL" id="HHS52876.1"/>
    </source>
</evidence>
<dbReference type="InterPro" id="IPR014729">
    <property type="entry name" value="Rossmann-like_a/b/a_fold"/>
</dbReference>
<dbReference type="SUPFAM" id="SSF52402">
    <property type="entry name" value="Adenine nucleotide alpha hydrolases-like"/>
    <property type="match status" value="1"/>
</dbReference>
<proteinExistence type="predicted"/>
<dbReference type="Pfam" id="PF00582">
    <property type="entry name" value="Usp"/>
    <property type="match status" value="1"/>
</dbReference>
<dbReference type="InterPro" id="IPR006016">
    <property type="entry name" value="UspA"/>
</dbReference>
<gene>
    <name evidence="2" type="ORF">ENW73_08490</name>
</gene>
<feature type="domain" description="UspA" evidence="1">
    <location>
        <begin position="1"/>
        <end position="113"/>
    </location>
</feature>
<dbReference type="EMBL" id="DTLI01000201">
    <property type="protein sequence ID" value="HHS52876.1"/>
    <property type="molecule type" value="Genomic_DNA"/>
</dbReference>
<organism evidence="2">
    <name type="scientific">candidate division WOR-3 bacterium</name>
    <dbReference type="NCBI Taxonomy" id="2052148"/>
    <lineage>
        <taxon>Bacteria</taxon>
        <taxon>Bacteria division WOR-3</taxon>
    </lineage>
</organism>
<dbReference type="CDD" id="cd00293">
    <property type="entry name" value="USP-like"/>
    <property type="match status" value="1"/>
</dbReference>
<evidence type="ECO:0000259" key="1">
    <source>
        <dbReference type="Pfam" id="PF00582"/>
    </source>
</evidence>